<name>A0A679GRC2_9GAMM</name>
<keyword evidence="1" id="KW-0472">Membrane</keyword>
<dbReference type="Proteomes" id="UP000501237">
    <property type="component" value="Chromosome"/>
</dbReference>
<proteinExistence type="predicted"/>
<reference evidence="2 3" key="1">
    <citation type="journal article" date="2020" name="Microbiol. Resour. Announc.">
        <title>Complete genome sequence of Pseudomonas otitidis strain MrB4, isolated from Lake Biwa in Japan.</title>
        <authorList>
            <person name="Miyazaki K."/>
            <person name="Hase E."/>
            <person name="Maruya T."/>
        </authorList>
    </citation>
    <scope>NUCLEOTIDE SEQUENCE [LARGE SCALE GENOMIC DNA]</scope>
    <source>
        <strain evidence="2 3">MrB4</strain>
    </source>
</reference>
<organism evidence="2 3">
    <name type="scientific">Metapseudomonas otitidis</name>
    <dbReference type="NCBI Taxonomy" id="319939"/>
    <lineage>
        <taxon>Bacteria</taxon>
        <taxon>Pseudomonadati</taxon>
        <taxon>Pseudomonadota</taxon>
        <taxon>Gammaproteobacteria</taxon>
        <taxon>Pseudomonadales</taxon>
        <taxon>Pseudomonadaceae</taxon>
        <taxon>Metapseudomonas</taxon>
    </lineage>
</organism>
<protein>
    <submittedName>
        <fullName evidence="2">Uncharacterized protein</fullName>
    </submittedName>
</protein>
<keyword evidence="1" id="KW-1133">Transmembrane helix</keyword>
<dbReference type="PROSITE" id="PS51257">
    <property type="entry name" value="PROKAR_LIPOPROTEIN"/>
    <property type="match status" value="1"/>
</dbReference>
<accession>A0A679GRC2</accession>
<feature type="transmembrane region" description="Helical" evidence="1">
    <location>
        <begin position="68"/>
        <end position="90"/>
    </location>
</feature>
<sequence length="203" mass="22497">MKVIEPISSSVFITACAYAAGISHNNAFMRKFGIDPEFSQPSVEKALYDGGIVTFETFYDHILAVANFAKSGITITILALLALGAAILAAAFRNKLPQAKKLISLTINHIPTGLIGIAYFMFLTFSAFNKGAEKGEALAIKFIKTCNWVEMVKDKEKHRACAFKKDNDAIWYFDIETADSKAEAKQLSELDSITYLKRQRLIE</sequence>
<dbReference type="KEGG" id="poj:PtoMrB4_48950"/>
<feature type="transmembrane region" description="Helical" evidence="1">
    <location>
        <begin position="102"/>
        <end position="122"/>
    </location>
</feature>
<gene>
    <name evidence="2" type="ORF">PtoMrB4_48950</name>
</gene>
<evidence type="ECO:0000313" key="2">
    <source>
        <dbReference type="EMBL" id="BCA30918.1"/>
    </source>
</evidence>
<dbReference type="EMBL" id="AP022642">
    <property type="protein sequence ID" value="BCA30918.1"/>
    <property type="molecule type" value="Genomic_DNA"/>
</dbReference>
<keyword evidence="1" id="KW-0812">Transmembrane</keyword>
<dbReference type="AlphaFoldDB" id="A0A679GRC2"/>
<evidence type="ECO:0000313" key="3">
    <source>
        <dbReference type="Proteomes" id="UP000501237"/>
    </source>
</evidence>
<dbReference type="RefSeq" id="WP_172434710.1">
    <property type="nucleotide sequence ID" value="NZ_AP022642.1"/>
</dbReference>
<dbReference type="GeneID" id="57400124"/>
<evidence type="ECO:0000256" key="1">
    <source>
        <dbReference type="SAM" id="Phobius"/>
    </source>
</evidence>